<keyword evidence="13" id="KW-1185">Reference proteome</keyword>
<feature type="domain" description="ZP" evidence="11">
    <location>
        <begin position="559"/>
        <end position="787"/>
    </location>
</feature>
<keyword evidence="5" id="KW-0732">Signal</keyword>
<evidence type="ECO:0000256" key="1">
    <source>
        <dbReference type="ARBA" id="ARBA00004251"/>
    </source>
</evidence>
<evidence type="ECO:0000313" key="13">
    <source>
        <dbReference type="Proteomes" id="UP000005239"/>
    </source>
</evidence>
<evidence type="ECO:0000259" key="11">
    <source>
        <dbReference type="PROSITE" id="PS51034"/>
    </source>
</evidence>
<feature type="compositionally biased region" description="Low complexity" evidence="9">
    <location>
        <begin position="280"/>
        <end position="291"/>
    </location>
</feature>
<protein>
    <recommendedName>
        <fullName evidence="11">ZP domain-containing protein</fullName>
    </recommendedName>
</protein>
<evidence type="ECO:0000256" key="9">
    <source>
        <dbReference type="SAM" id="MobiDB-lite"/>
    </source>
</evidence>
<dbReference type="PROSITE" id="PS51034">
    <property type="entry name" value="ZP_2"/>
    <property type="match status" value="2"/>
</dbReference>
<feature type="compositionally biased region" description="Low complexity" evidence="9">
    <location>
        <begin position="949"/>
        <end position="964"/>
    </location>
</feature>
<dbReference type="GO" id="GO:0042302">
    <property type="term" value="F:structural constituent of cuticle"/>
    <property type="evidence" value="ECO:0007669"/>
    <property type="project" value="UniProtKB-KW"/>
</dbReference>
<evidence type="ECO:0000256" key="4">
    <source>
        <dbReference type="ARBA" id="ARBA00022692"/>
    </source>
</evidence>
<reference evidence="13" key="1">
    <citation type="journal article" date="2008" name="Nat. Genet.">
        <title>The Pristionchus pacificus genome provides a unique perspective on nematode lifestyle and parasitism.</title>
        <authorList>
            <person name="Dieterich C."/>
            <person name="Clifton S.W."/>
            <person name="Schuster L.N."/>
            <person name="Chinwalla A."/>
            <person name="Delehaunty K."/>
            <person name="Dinkelacker I."/>
            <person name="Fulton L."/>
            <person name="Fulton R."/>
            <person name="Godfrey J."/>
            <person name="Minx P."/>
            <person name="Mitreva M."/>
            <person name="Roeseler W."/>
            <person name="Tian H."/>
            <person name="Witte H."/>
            <person name="Yang S.P."/>
            <person name="Wilson R.K."/>
            <person name="Sommer R.J."/>
        </authorList>
    </citation>
    <scope>NUCLEOTIDE SEQUENCE [LARGE SCALE GENOMIC DNA]</scope>
    <source>
        <strain evidence="13">PS312</strain>
    </source>
</reference>
<name>A0A8R1UG74_PRIPA</name>
<reference evidence="12" key="2">
    <citation type="submission" date="2022-06" db="UniProtKB">
        <authorList>
            <consortium name="EnsemblMetazoa"/>
        </authorList>
    </citation>
    <scope>IDENTIFICATION</scope>
    <source>
        <strain evidence="12">PS312</strain>
    </source>
</reference>
<dbReference type="SMART" id="SM00241">
    <property type="entry name" value="ZP"/>
    <property type="match status" value="2"/>
</dbReference>
<keyword evidence="4 10" id="KW-0812">Transmembrane</keyword>
<sequence>MSEVIPLVSAIPVDNNVEGEPEIECGPTSITVNFNTRNPFMGHVFVKGLYDQQNCRNDEGGRQVAGIELAFDTCNVARTRSLNPKGIFVSTTVIISFHPQFVTKVDGAYRIECFYMESDKTVSADIEVSDLTTQFQTALVPMPVCKYEILDNGPTGEPVYHKWTCESETTDTFCSVVHSCTVDDGNGDRIMILNEDGCAMDKFILNNLEYPQDLVAGQEAHVYKYADRNQLFYQCQISISVKEPNQECARPQCPEAKNFGAKKVAEDAGVEHTTAANYNPSTAQAPASATAYPPPSAAPAAAPAAAAAAPATTQRPRISIFSRKSTTEAPAAAAEPHQGSSELFTAAALVEDNEESRIDHVLRLLRRKREMPEKDGVRVFSLDDSIESLVKSTNPVGDANHSIRKRIKREDSPVWDGHTVDVRAELTALDYTDAEAALADLLRARRASRSTSEQLVSLSPINHNVCISISALSFLGALTLILFSSLLFVITVLFRGIATPLLTSYSASSLPDYQSCTRVRPSAKHSKMTDGPIVFLILLAGIASAFVVDNNVEGEPEIECGPTSITVNFNTRNEFEGHVYAKGLYDDDKCRNDQRGRHVAGIELPFDTCNVARTRSLNPKGIFVSSTVVISFHPQFLTKVDRAYKIQCFYMEADKTVSADLEIVPMPVCQYQILDGGPDGAPLHLATLGQTVYHKWTCASETVDTFCMIVHSCTVDDGNGDRIQILDQDGCALDKFILNNLEYPGDMTAGQMTMVYKYADRSQLFYQCQDPHEECPRPQCAEPIGFGAKQEHIPKESRKLVPASRRVLRKKRDVNVTASIDYEHTMDVRYELTAIEIAEVQALPSSLATVSATPICVSSNVAVSIIAFFFAVLFTVIVLMLILSRTGEMGSNGTELKRDIKIEDEDMEMLVDAPITLEIPIAPNSMLPNKRVRRARQVLDPSPIPAPSPSGGSHSTCSTPTAAGATATVTISDKPIDLPLMLGNISSPMGRSGQTTPAPTTSSSTGSDHCNVTDPKTGEVESLEQYMTCRKCGCGMRAVMRRHRVNGSLIQFPALRCTKKGCQTFKSLRAISGEVMPRTFVHSEERGDEDARQCLLEWRNQGMRSDENIRSVMETVKNQLIYEKKSIDKRIRIILLRSICAKSNVFKCNFKVNELQTWYNDLPPALKNEMDADESMDTSSRFHPSQMGGRSMPDFLVHLLKWDNDKKIRVELANVPDGYWSPQEFEFSSIEEPQEQKVLLAEASKKLGLNLDGMSDCCRQTARRSALLPSIDPLLSAEVLNKEAIAAAQPSPSDTAGSVFKTLLNQKKRQSTGAVLAKAVQQGIKTSHIREVSTVESILSAGDPLFNAIKPKRSKGNADAMTPNGTPRAYNSLSKGLELQRKRSGILDDQPPPIKAWKKVNGEWRPMDVDDPSGKDDEERQTERKWRMMRNGSLKEEQAAAKKRAKRAGEEDAYREWIIEERARMSQLAEIERDIDEQEMLKEDFEESAPTMETPRKRSMRKKELEKRLADLQERKGWMENELDERRKEMAVVKANLDAPASGGPSDLREALSSALSGNIDVNTLLLSISGASSSESYEGEEEEDDPNEPPPNLSANDTIAGILAKIKAPC</sequence>
<dbReference type="InterPro" id="IPR051962">
    <property type="entry name" value="Cuticlin"/>
</dbReference>
<organism evidence="12 13">
    <name type="scientific">Pristionchus pacificus</name>
    <name type="common">Parasitic nematode worm</name>
    <dbReference type="NCBI Taxonomy" id="54126"/>
    <lineage>
        <taxon>Eukaryota</taxon>
        <taxon>Metazoa</taxon>
        <taxon>Ecdysozoa</taxon>
        <taxon>Nematoda</taxon>
        <taxon>Chromadorea</taxon>
        <taxon>Rhabditida</taxon>
        <taxon>Rhabditina</taxon>
        <taxon>Diplogasteromorpha</taxon>
        <taxon>Diplogasteroidea</taxon>
        <taxon>Neodiplogasteridae</taxon>
        <taxon>Pristionchus</taxon>
    </lineage>
</organism>
<dbReference type="EnsemblMetazoa" id="PPA23394.1">
    <property type="protein sequence ID" value="PPA23394.1"/>
    <property type="gene ID" value="WBGene00112948"/>
</dbReference>
<dbReference type="PANTHER" id="PTHR22907">
    <property type="entry name" value="GH04558P"/>
    <property type="match status" value="1"/>
</dbReference>
<dbReference type="InterPro" id="IPR001507">
    <property type="entry name" value="ZP_dom"/>
</dbReference>
<feature type="domain" description="ZP" evidence="11">
    <location>
        <begin position="24"/>
        <end position="260"/>
    </location>
</feature>
<feature type="region of interest" description="Disordered" evidence="9">
    <location>
        <begin position="940"/>
        <end position="964"/>
    </location>
</feature>
<evidence type="ECO:0000256" key="10">
    <source>
        <dbReference type="SAM" id="Phobius"/>
    </source>
</evidence>
<dbReference type="InterPro" id="IPR056953">
    <property type="entry name" value="CUT_N"/>
</dbReference>
<feature type="coiled-coil region" evidence="8">
    <location>
        <begin position="1468"/>
        <end position="1529"/>
    </location>
</feature>
<dbReference type="PANTHER" id="PTHR22907:SF51">
    <property type="entry name" value="CUTICLIN-1"/>
    <property type="match status" value="1"/>
</dbReference>
<comment type="subcellular location">
    <subcellularLocation>
        <location evidence="1">Cell membrane</location>
        <topology evidence="1">Single-pass type I membrane protein</topology>
    </subcellularLocation>
</comment>
<keyword evidence="8" id="KW-0175">Coiled coil</keyword>
<evidence type="ECO:0000256" key="8">
    <source>
        <dbReference type="SAM" id="Coils"/>
    </source>
</evidence>
<feature type="transmembrane region" description="Helical" evidence="10">
    <location>
        <begin position="861"/>
        <end position="883"/>
    </location>
</feature>
<dbReference type="GO" id="GO:0005886">
    <property type="term" value="C:plasma membrane"/>
    <property type="evidence" value="ECO:0007669"/>
    <property type="project" value="UniProtKB-SubCell"/>
</dbReference>
<feature type="region of interest" description="Disordered" evidence="9">
    <location>
        <begin position="1404"/>
        <end position="1425"/>
    </location>
</feature>
<evidence type="ECO:0000256" key="3">
    <source>
        <dbReference type="ARBA" id="ARBA00022475"/>
    </source>
</evidence>
<feature type="region of interest" description="Disordered" evidence="9">
    <location>
        <begin position="278"/>
        <end position="318"/>
    </location>
</feature>
<keyword evidence="7 10" id="KW-0472">Membrane</keyword>
<feature type="transmembrane region" description="Helical" evidence="10">
    <location>
        <begin position="471"/>
        <end position="494"/>
    </location>
</feature>
<keyword evidence="3" id="KW-1003">Cell membrane</keyword>
<keyword evidence="6 10" id="KW-1133">Transmembrane helix</keyword>
<proteinExistence type="predicted"/>
<evidence type="ECO:0000313" key="12">
    <source>
        <dbReference type="EnsemblMetazoa" id="PPA23394.1"/>
    </source>
</evidence>
<feature type="compositionally biased region" description="Acidic residues" evidence="9">
    <location>
        <begin position="1578"/>
        <end position="1588"/>
    </location>
</feature>
<evidence type="ECO:0000256" key="6">
    <source>
        <dbReference type="ARBA" id="ARBA00022989"/>
    </source>
</evidence>
<dbReference type="InterPro" id="IPR057475">
    <property type="entry name" value="CUT_C"/>
</dbReference>
<feature type="region of interest" description="Disordered" evidence="9">
    <location>
        <begin position="984"/>
        <end position="1015"/>
    </location>
</feature>
<evidence type="ECO:0000256" key="7">
    <source>
        <dbReference type="ARBA" id="ARBA00023136"/>
    </source>
</evidence>
<feature type="compositionally biased region" description="Low complexity" evidence="9">
    <location>
        <begin position="992"/>
        <end position="1007"/>
    </location>
</feature>
<accession>A0A8R1UG74</accession>
<feature type="compositionally biased region" description="Low complexity" evidence="9">
    <location>
        <begin position="298"/>
        <end position="313"/>
    </location>
</feature>
<feature type="region of interest" description="Disordered" evidence="9">
    <location>
        <begin position="1350"/>
        <end position="1370"/>
    </location>
</feature>
<gene>
    <name evidence="12" type="primary">WBGene00112948</name>
</gene>
<feature type="region of interest" description="Disordered" evidence="9">
    <location>
        <begin position="1571"/>
        <end position="1598"/>
    </location>
</feature>
<keyword evidence="2" id="KW-0193">Cuticle</keyword>
<evidence type="ECO:0000256" key="5">
    <source>
        <dbReference type="ARBA" id="ARBA00022729"/>
    </source>
</evidence>
<dbReference type="Proteomes" id="UP000005239">
    <property type="component" value="Unassembled WGS sequence"/>
</dbReference>
<dbReference type="Pfam" id="PF25301">
    <property type="entry name" value="CUT_C"/>
    <property type="match status" value="2"/>
</dbReference>
<evidence type="ECO:0000256" key="2">
    <source>
        <dbReference type="ARBA" id="ARBA00022460"/>
    </source>
</evidence>
<dbReference type="Pfam" id="PF25057">
    <property type="entry name" value="CUT_N"/>
    <property type="match status" value="2"/>
</dbReference>